<feature type="region of interest" description="Disordered" evidence="1">
    <location>
        <begin position="170"/>
        <end position="196"/>
    </location>
</feature>
<gene>
    <name evidence="2" type="ORF">FBBNIHIM_22920</name>
</gene>
<feature type="compositionally biased region" description="Polar residues" evidence="1">
    <location>
        <begin position="185"/>
        <end position="196"/>
    </location>
</feature>
<protein>
    <submittedName>
        <fullName evidence="2">Phage baseplate assembly protein V</fullName>
    </submittedName>
</protein>
<feature type="compositionally biased region" description="Basic and acidic residues" evidence="1">
    <location>
        <begin position="170"/>
        <end position="180"/>
    </location>
</feature>
<evidence type="ECO:0000256" key="1">
    <source>
        <dbReference type="SAM" id="MobiDB-lite"/>
    </source>
</evidence>
<proteinExistence type="predicted"/>
<organism evidence="2 3">
    <name type="scientific">Pseudocitrobacter vendiensis</name>
    <dbReference type="NCBI Taxonomy" id="2488306"/>
    <lineage>
        <taxon>Bacteria</taxon>
        <taxon>Pseudomonadati</taxon>
        <taxon>Pseudomonadota</taxon>
        <taxon>Gammaproteobacteria</taxon>
        <taxon>Enterobacterales</taxon>
        <taxon>Enterobacteriaceae</taxon>
        <taxon>Pseudocitrobacter</taxon>
    </lineage>
</organism>
<comment type="caution">
    <text evidence="2">The sequence shown here is derived from an EMBL/GenBank/DDBJ whole genome shotgun (WGS) entry which is preliminary data.</text>
</comment>
<accession>A0ABN8THP3</accession>
<keyword evidence="3" id="KW-1185">Reference proteome</keyword>
<dbReference type="Gene3D" id="2.40.50.230">
    <property type="entry name" value="Gp5 N-terminal domain"/>
    <property type="match status" value="1"/>
</dbReference>
<reference evidence="2" key="1">
    <citation type="submission" date="2022-05" db="EMBL/GenBank/DDBJ databases">
        <authorList>
            <person name="Blom J."/>
        </authorList>
    </citation>
    <scope>NUCLEOTIDE SEQUENCE</scope>
    <source>
        <strain evidence="2">Type strain: CPO20170097</strain>
    </source>
</reference>
<dbReference type="InterPro" id="IPR037026">
    <property type="entry name" value="Vgr_OB-fold_dom_sf"/>
</dbReference>
<evidence type="ECO:0000313" key="2">
    <source>
        <dbReference type="EMBL" id="CAH6661964.1"/>
    </source>
</evidence>
<evidence type="ECO:0000313" key="3">
    <source>
        <dbReference type="Proteomes" id="UP001152651"/>
    </source>
</evidence>
<dbReference type="RefSeq" id="WP_253899134.1">
    <property type="nucleotide sequence ID" value="NZ_CALSBS010000033.1"/>
</dbReference>
<dbReference type="Proteomes" id="UP001152651">
    <property type="component" value="Unassembled WGS sequence"/>
</dbReference>
<sequence>MLEGLLRMHLAPIHEALAELHDAAEENRRQGNNLIAKGVVESVVEGRRIVVAIGENKTPPIQFFVPAAGKVTDYRCPSPGEIAIVLNFGAGDDFGSSIALCGVESGAFPYPTNDPNITMTKYGDNAYTKVDLTTGAMEIHAAGGVTYVDTQFVKNKDGEMADKVRTMSADREIFDGHNHPGDSGGQTKEPNQKQGG</sequence>
<dbReference type="EMBL" id="CALSBS010000033">
    <property type="protein sequence ID" value="CAH6661964.1"/>
    <property type="molecule type" value="Genomic_DNA"/>
</dbReference>
<name>A0ABN8THP3_9ENTR</name>